<proteinExistence type="predicted"/>
<comment type="caution">
    <text evidence="1">The sequence shown here is derived from an EMBL/GenBank/DDBJ whole genome shotgun (WGS) entry which is preliminary data.</text>
</comment>
<protein>
    <submittedName>
        <fullName evidence="1">Uncharacterized protein</fullName>
    </submittedName>
</protein>
<organism evidence="1 2">
    <name type="scientific">Alkalibacillus salilacus</name>
    <dbReference type="NCBI Taxonomy" id="284582"/>
    <lineage>
        <taxon>Bacteria</taxon>
        <taxon>Bacillati</taxon>
        <taxon>Bacillota</taxon>
        <taxon>Bacilli</taxon>
        <taxon>Bacillales</taxon>
        <taxon>Bacillaceae</taxon>
        <taxon>Alkalibacillus</taxon>
    </lineage>
</organism>
<dbReference type="EMBL" id="JAUSTQ010000018">
    <property type="protein sequence ID" value="MDQ0160780.1"/>
    <property type="molecule type" value="Genomic_DNA"/>
</dbReference>
<sequence>MKIKPRYPYAEEVKLNLSFKSRKILEHYSSYTGFIPAQIIEEVLLRGIFLLIQDVVIKNWNAF</sequence>
<name>A0ABT9VIJ4_9BACI</name>
<evidence type="ECO:0000313" key="1">
    <source>
        <dbReference type="EMBL" id="MDQ0160780.1"/>
    </source>
</evidence>
<evidence type="ECO:0000313" key="2">
    <source>
        <dbReference type="Proteomes" id="UP001224359"/>
    </source>
</evidence>
<reference evidence="1 2" key="1">
    <citation type="submission" date="2023-07" db="EMBL/GenBank/DDBJ databases">
        <title>Genomic Encyclopedia of Type Strains, Phase IV (KMG-IV): sequencing the most valuable type-strain genomes for metagenomic binning, comparative biology and taxonomic classification.</title>
        <authorList>
            <person name="Goeker M."/>
        </authorList>
    </citation>
    <scope>NUCLEOTIDE SEQUENCE [LARGE SCALE GENOMIC DNA]</scope>
    <source>
        <strain evidence="1 2">DSM 16460</strain>
    </source>
</reference>
<keyword evidence="2" id="KW-1185">Reference proteome</keyword>
<accession>A0ABT9VIJ4</accession>
<gene>
    <name evidence="1" type="ORF">J2S77_002787</name>
</gene>
<dbReference type="Proteomes" id="UP001224359">
    <property type="component" value="Unassembled WGS sequence"/>
</dbReference>